<evidence type="ECO:0000259" key="2">
    <source>
        <dbReference type="Pfam" id="PF19783"/>
    </source>
</evidence>
<feature type="domain" description="DUF6268" evidence="2">
    <location>
        <begin position="51"/>
        <end position="292"/>
    </location>
</feature>
<dbReference type="InterPro" id="IPR046235">
    <property type="entry name" value="DUF6268"/>
</dbReference>
<dbReference type="AlphaFoldDB" id="A0A6P0UTW2"/>
<reference evidence="3 4" key="1">
    <citation type="submission" date="2020-01" db="EMBL/GenBank/DDBJ databases">
        <title>Leptobacterium flavescens.</title>
        <authorList>
            <person name="Wang G."/>
        </authorList>
    </citation>
    <scope>NUCLEOTIDE SEQUENCE [LARGE SCALE GENOMIC DNA]</scope>
    <source>
        <strain evidence="3 4">KCTC 22160</strain>
    </source>
</reference>
<keyword evidence="4" id="KW-1185">Reference proteome</keyword>
<gene>
    <name evidence="3" type="ORF">GWK08_18535</name>
</gene>
<proteinExistence type="predicted"/>
<feature type="signal peptide" evidence="1">
    <location>
        <begin position="1"/>
        <end position="21"/>
    </location>
</feature>
<name>A0A6P0UTW2_9FLAO</name>
<evidence type="ECO:0000313" key="4">
    <source>
        <dbReference type="Proteomes" id="UP000468581"/>
    </source>
</evidence>
<evidence type="ECO:0000313" key="3">
    <source>
        <dbReference type="EMBL" id="NER15458.1"/>
    </source>
</evidence>
<sequence>MKYFRFSHALICFVCMGFSFAGFSQVSDLGGIDYTGIFGKDDDPNFGRVRVWLNIPTKLNDREHYLVNGVRYSNAKITFNQDYGFDTSDLEEFHALEYTLGYTFPLNEKWRFTAQFSPTIASNLANKLTFDDIIYSGGIILIRTLNNEKKSRLSVGLTYNQTIGIPAPIPFVTYWREVNEHFTYTVGVPISKVKYFFNNKKSSLEAFARLDGYFANLSNDIQVNGTNAEKISLSQVVTGIGFDKYYGKRLNFFVKAGYLLRNSLRLNENISDEVFNFDLSNSFYFRGGFKFNF</sequence>
<accession>A0A6P0UTW2</accession>
<comment type="caution">
    <text evidence="3">The sequence shown here is derived from an EMBL/GenBank/DDBJ whole genome shotgun (WGS) entry which is preliminary data.</text>
</comment>
<dbReference type="Proteomes" id="UP000468581">
    <property type="component" value="Unassembled WGS sequence"/>
</dbReference>
<evidence type="ECO:0000256" key="1">
    <source>
        <dbReference type="SAM" id="SignalP"/>
    </source>
</evidence>
<dbReference type="EMBL" id="JAABOO010000004">
    <property type="protein sequence ID" value="NER15458.1"/>
    <property type="molecule type" value="Genomic_DNA"/>
</dbReference>
<dbReference type="Pfam" id="PF19783">
    <property type="entry name" value="DUF6268"/>
    <property type="match status" value="1"/>
</dbReference>
<keyword evidence="1" id="KW-0732">Signal</keyword>
<organism evidence="3 4">
    <name type="scientific">Leptobacterium flavescens</name>
    <dbReference type="NCBI Taxonomy" id="472055"/>
    <lineage>
        <taxon>Bacteria</taxon>
        <taxon>Pseudomonadati</taxon>
        <taxon>Bacteroidota</taxon>
        <taxon>Flavobacteriia</taxon>
        <taxon>Flavobacteriales</taxon>
        <taxon>Flavobacteriaceae</taxon>
        <taxon>Leptobacterium</taxon>
    </lineage>
</organism>
<protein>
    <recommendedName>
        <fullName evidence="2">DUF6268 domain-containing protein</fullName>
    </recommendedName>
</protein>
<feature type="chain" id="PRO_5027079010" description="DUF6268 domain-containing protein" evidence="1">
    <location>
        <begin position="22"/>
        <end position="293"/>
    </location>
</feature>
<dbReference type="RefSeq" id="WP_163608732.1">
    <property type="nucleotide sequence ID" value="NZ_JAABOO010000004.1"/>
</dbReference>